<dbReference type="InParanoid" id="A0A668A7N9"/>
<evidence type="ECO:0000256" key="11">
    <source>
        <dbReference type="SAM" id="MobiDB-lite"/>
    </source>
</evidence>
<dbReference type="Gene3D" id="3.30.160.20">
    <property type="match status" value="3"/>
</dbReference>
<keyword evidence="4" id="KW-0808">Transferase</keyword>
<accession>A0A668A7N9</accession>
<reference evidence="14" key="3">
    <citation type="submission" date="2025-09" db="UniProtKB">
        <authorList>
            <consortium name="Ensembl"/>
        </authorList>
    </citation>
    <scope>IDENTIFICATION</scope>
</reference>
<reference evidence="14" key="1">
    <citation type="submission" date="2019-06" db="EMBL/GenBank/DDBJ databases">
        <authorList>
            <consortium name="Wellcome Sanger Institute Data Sharing"/>
        </authorList>
    </citation>
    <scope>NUCLEOTIDE SEQUENCE [LARGE SCALE GENOMIC DNA]</scope>
</reference>
<evidence type="ECO:0000256" key="9">
    <source>
        <dbReference type="PROSITE-ProRule" id="PRU00266"/>
    </source>
</evidence>
<evidence type="ECO:0000256" key="10">
    <source>
        <dbReference type="PROSITE-ProRule" id="PRU10141"/>
    </source>
</evidence>
<keyword evidence="3" id="KW-0597">Phosphoprotein</keyword>
<dbReference type="FunFam" id="1.10.510.10:FF:000251">
    <property type="entry name" value="eukaryotic translation initiation factor 2-alpha kinase 3"/>
    <property type="match status" value="1"/>
</dbReference>
<keyword evidence="7 10" id="KW-0067">ATP-binding</keyword>
<dbReference type="GO" id="GO:0004694">
    <property type="term" value="F:eukaryotic translation initiation factor 2alpha kinase activity"/>
    <property type="evidence" value="ECO:0007669"/>
    <property type="project" value="TreeGrafter"/>
</dbReference>
<evidence type="ECO:0000256" key="5">
    <source>
        <dbReference type="ARBA" id="ARBA00022741"/>
    </source>
</evidence>
<dbReference type="CDD" id="cd19903">
    <property type="entry name" value="DSRM_EIF2AK2_rpt1"/>
    <property type="match status" value="2"/>
</dbReference>
<gene>
    <name evidence="14" type="primary">eif2ak2</name>
</gene>
<dbReference type="GO" id="GO:0003725">
    <property type="term" value="F:double-stranded RNA binding"/>
    <property type="evidence" value="ECO:0007669"/>
    <property type="project" value="InterPro"/>
</dbReference>
<feature type="region of interest" description="Disordered" evidence="11">
    <location>
        <begin position="169"/>
        <end position="194"/>
    </location>
</feature>
<evidence type="ECO:0000256" key="8">
    <source>
        <dbReference type="ARBA" id="ARBA00037982"/>
    </source>
</evidence>
<evidence type="ECO:0000256" key="3">
    <source>
        <dbReference type="ARBA" id="ARBA00022553"/>
    </source>
</evidence>
<dbReference type="SUPFAM" id="SSF54768">
    <property type="entry name" value="dsRNA-binding domain-like"/>
    <property type="match status" value="3"/>
</dbReference>
<dbReference type="SMART" id="SM00358">
    <property type="entry name" value="DSRM"/>
    <property type="match status" value="3"/>
</dbReference>
<dbReference type="InterPro" id="IPR050339">
    <property type="entry name" value="CC_SR_Kinase"/>
</dbReference>
<evidence type="ECO:0000259" key="12">
    <source>
        <dbReference type="PROSITE" id="PS50011"/>
    </source>
</evidence>
<dbReference type="PANTHER" id="PTHR11042">
    <property type="entry name" value="EUKARYOTIC TRANSLATION INITIATION FACTOR 2-ALPHA KINASE EIF2-ALPHA KINASE -RELATED"/>
    <property type="match status" value="1"/>
</dbReference>
<keyword evidence="15" id="KW-1185">Reference proteome</keyword>
<dbReference type="InterPro" id="IPR008271">
    <property type="entry name" value="Ser/Thr_kinase_AS"/>
</dbReference>
<evidence type="ECO:0000256" key="6">
    <source>
        <dbReference type="ARBA" id="ARBA00022777"/>
    </source>
</evidence>
<evidence type="ECO:0000256" key="7">
    <source>
        <dbReference type="ARBA" id="ARBA00022840"/>
    </source>
</evidence>
<feature type="domain" description="DRBM" evidence="13">
    <location>
        <begin position="5"/>
        <end position="73"/>
    </location>
</feature>
<evidence type="ECO:0000313" key="14">
    <source>
        <dbReference type="Ensembl" id="ENSMMDP00005043904.1"/>
    </source>
</evidence>
<feature type="domain" description="Protein kinase" evidence="12">
    <location>
        <begin position="390"/>
        <end position="666"/>
    </location>
</feature>
<dbReference type="PROSITE" id="PS00107">
    <property type="entry name" value="PROTEIN_KINASE_ATP"/>
    <property type="match status" value="1"/>
</dbReference>
<dbReference type="Gene3D" id="1.10.510.10">
    <property type="entry name" value="Transferase(Phosphotransferase) domain 1"/>
    <property type="match status" value="1"/>
</dbReference>
<dbReference type="GO" id="GO:0005524">
    <property type="term" value="F:ATP binding"/>
    <property type="evidence" value="ECO:0007669"/>
    <property type="project" value="UniProtKB-UniRule"/>
</dbReference>
<dbReference type="Gene3D" id="3.30.200.20">
    <property type="entry name" value="Phosphorylase Kinase, domain 1"/>
    <property type="match status" value="1"/>
</dbReference>
<evidence type="ECO:0000256" key="2">
    <source>
        <dbReference type="ARBA" id="ARBA00022527"/>
    </source>
</evidence>
<proteinExistence type="inferred from homology"/>
<dbReference type="GeneTree" id="ENSGT00940000163863"/>
<feature type="binding site" evidence="10">
    <location>
        <position position="419"/>
    </location>
    <ligand>
        <name>ATP</name>
        <dbReference type="ChEBI" id="CHEBI:30616"/>
    </ligand>
</feature>
<dbReference type="PROSITE" id="PS00108">
    <property type="entry name" value="PROTEIN_KINASE_ST"/>
    <property type="match status" value="1"/>
</dbReference>
<feature type="compositionally biased region" description="Polar residues" evidence="11">
    <location>
        <begin position="285"/>
        <end position="328"/>
    </location>
</feature>
<dbReference type="CDD" id="cd20314">
    <property type="entry name" value="DSRM_EIF2AK2"/>
    <property type="match status" value="1"/>
</dbReference>
<reference evidence="14" key="2">
    <citation type="submission" date="2025-08" db="UniProtKB">
        <authorList>
            <consortium name="Ensembl"/>
        </authorList>
    </citation>
    <scope>IDENTIFICATION</scope>
</reference>
<keyword evidence="2" id="KW-0723">Serine/threonine-protein kinase</keyword>
<evidence type="ECO:0000256" key="1">
    <source>
        <dbReference type="ARBA" id="ARBA00012513"/>
    </source>
</evidence>
<dbReference type="InterPro" id="IPR044452">
    <property type="entry name" value="EIF2AK2_DSRM_1"/>
</dbReference>
<dbReference type="InterPro" id="IPR011009">
    <property type="entry name" value="Kinase-like_dom_sf"/>
</dbReference>
<keyword evidence="5 10" id="KW-0547">Nucleotide-binding</keyword>
<comment type="similarity">
    <text evidence="8">Belongs to the protein kinase superfamily. Ser/Thr protein kinase family. GCN2 subfamily.</text>
</comment>
<keyword evidence="9" id="KW-0694">RNA-binding</keyword>
<dbReference type="GO" id="GO:0005634">
    <property type="term" value="C:nucleus"/>
    <property type="evidence" value="ECO:0007669"/>
    <property type="project" value="TreeGrafter"/>
</dbReference>
<dbReference type="PANTHER" id="PTHR11042:SF194">
    <property type="entry name" value="DOUBLE-STRANDED RNA ACTIVATED PROTEIN KINASE"/>
    <property type="match status" value="1"/>
</dbReference>
<dbReference type="AlphaFoldDB" id="A0A668A7N9"/>
<name>A0A668A7N9_9TELE</name>
<dbReference type="Proteomes" id="UP000472263">
    <property type="component" value="Chromosome 15"/>
</dbReference>
<dbReference type="PROSITE" id="PS50011">
    <property type="entry name" value="PROTEIN_KINASE_DOM"/>
    <property type="match status" value="1"/>
</dbReference>
<feature type="domain" description="DRBM" evidence="13">
    <location>
        <begin position="211"/>
        <end position="279"/>
    </location>
</feature>
<dbReference type="SMART" id="SM00220">
    <property type="entry name" value="S_TKc"/>
    <property type="match status" value="1"/>
</dbReference>
<dbReference type="GO" id="GO:0005737">
    <property type="term" value="C:cytoplasm"/>
    <property type="evidence" value="ECO:0007669"/>
    <property type="project" value="TreeGrafter"/>
</dbReference>
<evidence type="ECO:0000256" key="4">
    <source>
        <dbReference type="ARBA" id="ARBA00022679"/>
    </source>
</evidence>
<dbReference type="EC" id="2.7.11.1" evidence="1"/>
<evidence type="ECO:0000259" key="13">
    <source>
        <dbReference type="PROSITE" id="PS50137"/>
    </source>
</evidence>
<dbReference type="Pfam" id="PF00035">
    <property type="entry name" value="dsrm"/>
    <property type="match status" value="3"/>
</dbReference>
<sequence length="683" mass="77324">MDGDNYVGRLNEYAQKTCSVLLFEDLGSDGPDHSKTFTLRAVIDGHVYPNGVGKNKKEAKQNAAKQALIGLKLQDPVDSVETSVENNSAPLYQRSVSQPNLICWLNEHGHKNRITIKAVESTRMGPNNTTQCCYFVVGGKEYPSAYGRTKKEAKEEAARLVYNEIFGSQTTGTADENESSTSGQPNGQLNDSVSSISDKMTKMNMSSKETNFIGIINHYCQKTNRHHDFMLVRKTGLSHCPIFFYKVVIDGKEYPEGEGKTAKEAKQNAAHLAYETLQEQSDWNSQVSFRSAASEDGTPSSFSRPQSTWESTDETPQSMATSDSSNPFRVQEPKPDVKPRRSLAANFQNAQGKSKEDGMIPDLKVNRNIKKTPSENPSTHLVISRFTSEFDSIERLGRGGFGRVYKARRKLEERFFAVKIVRFKEKARREVGALAEFQHPNIVRYYTAWTEPSEYKSDSSSESDSTSQSSSDSSAQYLYIQMELCDKKTLKVWIDEKNTQRRDHKRREEGLVIMKQIVNGVVYIHSKRLLHRDLKPANIMFGREGEVKIGDFGLVTTEDNESDENLIERTKRTGTKSYMAPEQKSHSTYDRKVDIFALGLIYFEVLCNISTHQERAKIWDDIRGQKLPTGFSLKFPQEHKLITSMLCAMPEDRPEASKVKTELELISLALDREHVMKLDNRTV</sequence>
<dbReference type="SUPFAM" id="SSF56112">
    <property type="entry name" value="Protein kinase-like (PK-like)"/>
    <property type="match status" value="1"/>
</dbReference>
<dbReference type="Ensembl" id="ENSMMDT00005044783.1">
    <property type="protein sequence ID" value="ENSMMDP00005043904.1"/>
    <property type="gene ID" value="ENSMMDG00005020153.1"/>
</dbReference>
<dbReference type="FunFam" id="3.30.200.20:FF:000548">
    <property type="entry name" value="Z-DNA binding protein kinase"/>
    <property type="match status" value="1"/>
</dbReference>
<dbReference type="InterPro" id="IPR017441">
    <property type="entry name" value="Protein_kinase_ATP_BS"/>
</dbReference>
<dbReference type="InterPro" id="IPR014720">
    <property type="entry name" value="dsRBD_dom"/>
</dbReference>
<keyword evidence="6" id="KW-0418">Kinase</keyword>
<dbReference type="InterPro" id="IPR000719">
    <property type="entry name" value="Prot_kinase_dom"/>
</dbReference>
<feature type="region of interest" description="Disordered" evidence="11">
    <location>
        <begin position="285"/>
        <end position="340"/>
    </location>
</feature>
<organism evidence="14 15">
    <name type="scientific">Myripristis murdjan</name>
    <name type="common">pinecone soldierfish</name>
    <dbReference type="NCBI Taxonomy" id="586833"/>
    <lineage>
        <taxon>Eukaryota</taxon>
        <taxon>Metazoa</taxon>
        <taxon>Chordata</taxon>
        <taxon>Craniata</taxon>
        <taxon>Vertebrata</taxon>
        <taxon>Euteleostomi</taxon>
        <taxon>Actinopterygii</taxon>
        <taxon>Neopterygii</taxon>
        <taxon>Teleostei</taxon>
        <taxon>Neoteleostei</taxon>
        <taxon>Acanthomorphata</taxon>
        <taxon>Holocentriformes</taxon>
        <taxon>Holocentridae</taxon>
        <taxon>Myripristis</taxon>
    </lineage>
</organism>
<evidence type="ECO:0000313" key="15">
    <source>
        <dbReference type="Proteomes" id="UP000472263"/>
    </source>
</evidence>
<dbReference type="Pfam" id="PF00069">
    <property type="entry name" value="Pkinase"/>
    <property type="match status" value="1"/>
</dbReference>
<protein>
    <recommendedName>
        <fullName evidence="1">non-specific serine/threonine protein kinase</fullName>
        <ecNumber evidence="1">2.7.11.1</ecNumber>
    </recommendedName>
</protein>
<dbReference type="PROSITE" id="PS50137">
    <property type="entry name" value="DS_RBD"/>
    <property type="match status" value="3"/>
</dbReference>
<feature type="domain" description="DRBM" evidence="13">
    <location>
        <begin position="137"/>
        <end position="167"/>
    </location>
</feature>